<feature type="transmembrane region" description="Helical" evidence="2">
    <location>
        <begin position="80"/>
        <end position="104"/>
    </location>
</feature>
<feature type="transmembrane region" description="Helical" evidence="2">
    <location>
        <begin position="110"/>
        <end position="131"/>
    </location>
</feature>
<feature type="transmembrane region" description="Helical" evidence="2">
    <location>
        <begin position="287"/>
        <end position="320"/>
    </location>
</feature>
<protein>
    <submittedName>
        <fullName evidence="3">DUF898 family protein</fullName>
    </submittedName>
</protein>
<keyword evidence="2" id="KW-0472">Membrane</keyword>
<feature type="transmembrane region" description="Helical" evidence="2">
    <location>
        <begin position="30"/>
        <end position="51"/>
    </location>
</feature>
<evidence type="ECO:0000313" key="4">
    <source>
        <dbReference type="Proteomes" id="UP000620670"/>
    </source>
</evidence>
<proteinExistence type="predicted"/>
<comment type="caution">
    <text evidence="3">The sequence shown here is derived from an EMBL/GenBank/DDBJ whole genome shotgun (WGS) entry which is preliminary data.</text>
</comment>
<keyword evidence="2" id="KW-0812">Transmembrane</keyword>
<feature type="transmembrane region" description="Helical" evidence="2">
    <location>
        <begin position="332"/>
        <end position="355"/>
    </location>
</feature>
<keyword evidence="4" id="KW-1185">Reference proteome</keyword>
<name>A0ABS0Y680_9HYPH</name>
<sequence>MTASLSVDLPPAQPSPQNTSMSFSGRGGDFLRLLITGSLFQIPTFGFYRFWLITKLRRHLWANTQIDGEAFEYTGTAKELLIGFLVALAVLVPLYIAYAILGIFLEEQYAFASVPLVVIMYVLAHFGAYRARKYRASRTIFRGVRFWMKGSGWAYAVRAILWDFATLLTLGLALPWAMASLERYRMRHTYFGNIQGDFVGTGWSLFKRGWWVWALGLVLLAFSFFIFVASNIATGSGKPALQGLAGLVGLLVLALVPAAMAIFTRWHIDGLRFGDVAAASSFRTGTYYGLIFKLIFSSLGFLIAFGLVVGLVVFGFASSLANLAAEMKESSLTAFGIGVLSVLGYLVALLGLGVLQRYFLGRGLWAAIVTSTTVTNLQAVDAALAAGQPAGVLGEGLADALDFSVGI</sequence>
<evidence type="ECO:0000256" key="1">
    <source>
        <dbReference type="SAM" id="MobiDB-lite"/>
    </source>
</evidence>
<feature type="region of interest" description="Disordered" evidence="1">
    <location>
        <begin position="1"/>
        <end position="21"/>
    </location>
</feature>
<dbReference type="EMBL" id="JAELXT010000032">
    <property type="protein sequence ID" value="MBJ6127810.1"/>
    <property type="molecule type" value="Genomic_DNA"/>
</dbReference>
<evidence type="ECO:0000313" key="3">
    <source>
        <dbReference type="EMBL" id="MBJ6127810.1"/>
    </source>
</evidence>
<dbReference type="InterPro" id="IPR010295">
    <property type="entry name" value="DUF898"/>
</dbReference>
<accession>A0ABS0Y680</accession>
<keyword evidence="2" id="KW-1133">Transmembrane helix</keyword>
<dbReference type="Proteomes" id="UP000620670">
    <property type="component" value="Unassembled WGS sequence"/>
</dbReference>
<dbReference type="Pfam" id="PF05987">
    <property type="entry name" value="DUF898"/>
    <property type="match status" value="1"/>
</dbReference>
<feature type="transmembrane region" description="Helical" evidence="2">
    <location>
        <begin position="152"/>
        <end position="178"/>
    </location>
</feature>
<feature type="transmembrane region" description="Helical" evidence="2">
    <location>
        <begin position="210"/>
        <end position="232"/>
    </location>
</feature>
<organism evidence="3 4">
    <name type="scientific">Microvirga splendida</name>
    <dbReference type="NCBI Taxonomy" id="2795727"/>
    <lineage>
        <taxon>Bacteria</taxon>
        <taxon>Pseudomonadati</taxon>
        <taxon>Pseudomonadota</taxon>
        <taxon>Alphaproteobacteria</taxon>
        <taxon>Hyphomicrobiales</taxon>
        <taxon>Methylobacteriaceae</taxon>
        <taxon>Microvirga</taxon>
    </lineage>
</organism>
<evidence type="ECO:0000256" key="2">
    <source>
        <dbReference type="SAM" id="Phobius"/>
    </source>
</evidence>
<dbReference type="RefSeq" id="WP_199051029.1">
    <property type="nucleotide sequence ID" value="NZ_JAELXT010000032.1"/>
</dbReference>
<gene>
    <name evidence="3" type="ORF">JAO75_20620</name>
</gene>
<reference evidence="4" key="1">
    <citation type="submission" date="2020-12" db="EMBL/GenBank/DDBJ databases">
        <title>Hymenobacter sp.</title>
        <authorList>
            <person name="Kim M.K."/>
        </authorList>
    </citation>
    <scope>NUCLEOTIDE SEQUENCE [LARGE SCALE GENOMIC DNA]</scope>
    <source>
        <strain evidence="4">BT325</strain>
    </source>
</reference>
<feature type="transmembrane region" description="Helical" evidence="2">
    <location>
        <begin position="244"/>
        <end position="267"/>
    </location>
</feature>